<dbReference type="AlphaFoldDB" id="X0VPZ3"/>
<sequence>AHHAWAATGRGIAYGPDDFGSAATKQFLFIPDSVRPGAEITDCPWVKYMRVAFTDYIFSESLRPAVPENNFWIGEVVSWEYNGNTGPIIDTPNINFQWFKIDTRHQVYSRRPSSIYFQDVDQVLEMDWGVGPLEIYFDVLNNVGGKLILGKGPEIIIATITGGNGEISPGEGCGYFPRIYSEDSVNLGAFNNFDAPVEGSICRPSANLWKLLYKRDNEVTDVSPTIRLVFENESAVTLDFGIILYDVGGNPMT</sequence>
<name>X0VPZ3_9ZZZZ</name>
<proteinExistence type="predicted"/>
<organism evidence="1">
    <name type="scientific">marine sediment metagenome</name>
    <dbReference type="NCBI Taxonomy" id="412755"/>
    <lineage>
        <taxon>unclassified sequences</taxon>
        <taxon>metagenomes</taxon>
        <taxon>ecological metagenomes</taxon>
    </lineage>
</organism>
<accession>X0VPZ3</accession>
<protein>
    <submittedName>
        <fullName evidence="1">Uncharacterized protein</fullName>
    </submittedName>
</protein>
<comment type="caution">
    <text evidence="1">The sequence shown here is derived from an EMBL/GenBank/DDBJ whole genome shotgun (WGS) entry which is preliminary data.</text>
</comment>
<dbReference type="EMBL" id="BARS01029272">
    <property type="protein sequence ID" value="GAG02631.1"/>
    <property type="molecule type" value="Genomic_DNA"/>
</dbReference>
<feature type="non-terminal residue" evidence="1">
    <location>
        <position position="1"/>
    </location>
</feature>
<reference evidence="1" key="1">
    <citation type="journal article" date="2014" name="Front. Microbiol.">
        <title>High frequency of phylogenetically diverse reductive dehalogenase-homologous genes in deep subseafloor sedimentary metagenomes.</title>
        <authorList>
            <person name="Kawai M."/>
            <person name="Futagami T."/>
            <person name="Toyoda A."/>
            <person name="Takaki Y."/>
            <person name="Nishi S."/>
            <person name="Hori S."/>
            <person name="Arai W."/>
            <person name="Tsubouchi T."/>
            <person name="Morono Y."/>
            <person name="Uchiyama I."/>
            <person name="Ito T."/>
            <person name="Fujiyama A."/>
            <person name="Inagaki F."/>
            <person name="Takami H."/>
        </authorList>
    </citation>
    <scope>NUCLEOTIDE SEQUENCE</scope>
    <source>
        <strain evidence="1">Expedition CK06-06</strain>
    </source>
</reference>
<evidence type="ECO:0000313" key="1">
    <source>
        <dbReference type="EMBL" id="GAG02631.1"/>
    </source>
</evidence>
<gene>
    <name evidence="1" type="ORF">S01H1_45774</name>
</gene>